<comment type="caution">
    <text evidence="3">The sequence shown here is derived from an EMBL/GenBank/DDBJ whole genome shotgun (WGS) entry which is preliminary data.</text>
</comment>
<proteinExistence type="predicted"/>
<accession>A0AA88XN59</accession>
<evidence type="ECO:0000256" key="1">
    <source>
        <dbReference type="SAM" id="Phobius"/>
    </source>
</evidence>
<feature type="transmembrane region" description="Helical" evidence="1">
    <location>
        <begin position="283"/>
        <end position="305"/>
    </location>
</feature>
<organism evidence="3 4">
    <name type="scientific">Pinctada imbricata</name>
    <name type="common">Atlantic pearl-oyster</name>
    <name type="synonym">Pinctada martensii</name>
    <dbReference type="NCBI Taxonomy" id="66713"/>
    <lineage>
        <taxon>Eukaryota</taxon>
        <taxon>Metazoa</taxon>
        <taxon>Spiralia</taxon>
        <taxon>Lophotrochozoa</taxon>
        <taxon>Mollusca</taxon>
        <taxon>Bivalvia</taxon>
        <taxon>Autobranchia</taxon>
        <taxon>Pteriomorphia</taxon>
        <taxon>Pterioida</taxon>
        <taxon>Pterioidea</taxon>
        <taxon>Pteriidae</taxon>
        <taxon>Pinctada</taxon>
    </lineage>
</organism>
<feature type="transmembrane region" description="Helical" evidence="1">
    <location>
        <begin position="39"/>
        <end position="59"/>
    </location>
</feature>
<feature type="domain" description="Acyltransferase 3" evidence="2">
    <location>
        <begin position="1"/>
        <end position="374"/>
    </location>
</feature>
<feature type="transmembrane region" description="Helical" evidence="1">
    <location>
        <begin position="154"/>
        <end position="181"/>
    </location>
</feature>
<reference evidence="3" key="1">
    <citation type="submission" date="2019-08" db="EMBL/GenBank/DDBJ databases">
        <title>The improved chromosome-level genome for the pearl oyster Pinctada fucata martensii using PacBio sequencing and Hi-C.</title>
        <authorList>
            <person name="Zheng Z."/>
        </authorList>
    </citation>
    <scope>NUCLEOTIDE SEQUENCE</scope>
    <source>
        <strain evidence="3">ZZ-2019</strain>
        <tissue evidence="3">Adductor muscle</tissue>
    </source>
</reference>
<dbReference type="Proteomes" id="UP001186944">
    <property type="component" value="Unassembled WGS sequence"/>
</dbReference>
<keyword evidence="1" id="KW-0472">Membrane</keyword>
<evidence type="ECO:0000259" key="2">
    <source>
        <dbReference type="Pfam" id="PF01757"/>
    </source>
</evidence>
<dbReference type="InterPro" id="IPR002656">
    <property type="entry name" value="Acyl_transf_3_dom"/>
</dbReference>
<dbReference type="EMBL" id="VSWD01000011">
    <property type="protein sequence ID" value="KAK3087369.1"/>
    <property type="molecule type" value="Genomic_DNA"/>
</dbReference>
<protein>
    <recommendedName>
        <fullName evidence="2">Acyltransferase 3 domain-containing protein</fullName>
    </recommendedName>
</protein>
<keyword evidence="4" id="KW-1185">Reference proteome</keyword>
<gene>
    <name evidence="3" type="ORF">FSP39_005125</name>
</gene>
<sequence>MAWVILGHTLALNFQIMDNLGYVGPKWVSWTSFQAVENALVSVDTFFAISGLLVSYLLLKEMKKLGGPLKTNWFMFYFHRFWRLTPVYMLIIGMYTCLTKYYSDGPIYPQDEKTPCKQYWWTNLLYINNLVYPNGDAGGGCIAWTWYLANDMQFYILSPLLIVPFYFGAPFGFASSFVFLITTWGATGGLGHKYQWPPTQLGGGPDTSHQGEMFSKYYVKPYCRMGPYIMGVITGYLLYHTQCKLKIRWYLNILGWALATLFASLVLYGLHDAMNGNPLKENVAILYLTTHRTVWGACVCWVVFACVTGNGGPINTLLSWEGFVPLSRLTYCAYLVHPIVMEVYEGSLRHPLDFTILTFSFLFIGYLVCAMSIAFIVSLAFEAPMMGLEKIVFPKGGKKPNAKGGNESNGQTVPNLPIAVLSVKSPTVENVKM</sequence>
<keyword evidence="1" id="KW-1133">Transmembrane helix</keyword>
<dbReference type="InterPro" id="IPR052728">
    <property type="entry name" value="O2_lipid_transport_reg"/>
</dbReference>
<feature type="transmembrane region" description="Helical" evidence="1">
    <location>
        <begin position="356"/>
        <end position="381"/>
    </location>
</feature>
<evidence type="ECO:0000313" key="3">
    <source>
        <dbReference type="EMBL" id="KAK3087369.1"/>
    </source>
</evidence>
<feature type="transmembrane region" description="Helical" evidence="1">
    <location>
        <begin position="249"/>
        <end position="271"/>
    </location>
</feature>
<dbReference type="PANTHER" id="PTHR11161">
    <property type="entry name" value="O-ACYLTRANSFERASE"/>
    <property type="match status" value="1"/>
</dbReference>
<feature type="transmembrane region" description="Helical" evidence="1">
    <location>
        <begin position="317"/>
        <end position="336"/>
    </location>
</feature>
<dbReference type="PANTHER" id="PTHR11161:SF0">
    <property type="entry name" value="O-ACYLTRANSFERASE LIKE PROTEIN"/>
    <property type="match status" value="1"/>
</dbReference>
<feature type="transmembrane region" description="Helical" evidence="1">
    <location>
        <begin position="80"/>
        <end position="102"/>
    </location>
</feature>
<evidence type="ECO:0000313" key="4">
    <source>
        <dbReference type="Proteomes" id="UP001186944"/>
    </source>
</evidence>
<keyword evidence="1" id="KW-0812">Transmembrane</keyword>
<dbReference type="GO" id="GO:0016747">
    <property type="term" value="F:acyltransferase activity, transferring groups other than amino-acyl groups"/>
    <property type="evidence" value="ECO:0007669"/>
    <property type="project" value="InterPro"/>
</dbReference>
<name>A0AA88XN59_PINIB</name>
<dbReference type="Pfam" id="PF01757">
    <property type="entry name" value="Acyl_transf_3"/>
    <property type="match status" value="1"/>
</dbReference>
<dbReference type="AlphaFoldDB" id="A0AA88XN59"/>